<dbReference type="GO" id="GO:0055085">
    <property type="term" value="P:transmembrane transport"/>
    <property type="evidence" value="ECO:0007669"/>
    <property type="project" value="InterPro"/>
</dbReference>
<keyword evidence="4" id="KW-1003">Cell membrane</keyword>
<organism evidence="10">
    <name type="scientific">Ochrobactrum sp. SJY1</name>
    <dbReference type="NCBI Taxonomy" id="1526653"/>
    <lineage>
        <taxon>Bacteria</taxon>
        <taxon>Pseudomonadati</taxon>
        <taxon>Pseudomonadota</taxon>
        <taxon>Alphaproteobacteria</taxon>
        <taxon>Hyphomicrobiales</taxon>
        <taxon>Brucellaceae</taxon>
        <taxon>Brucella/Ochrobactrum group</taxon>
        <taxon>Ochrobactrum</taxon>
    </lineage>
</organism>
<evidence type="ECO:0000313" key="10">
    <source>
        <dbReference type="EMBL" id="AIH15796.1"/>
    </source>
</evidence>
<protein>
    <submittedName>
        <fullName evidence="10">Spermidine putrescine ABC transporter permease component potb</fullName>
    </submittedName>
</protein>
<sequence length="301" mass="33733">MHPSVKRPTISKAQALLITPALLILLLAAIIPVVLITIYSFLTPGEYGGIDWTFSTESWVNVVLKRDFFTNEVNWATEHLVVFWRSIKLSIMTALLTFLFGFPAAYFIATRPPHRRDFWLTLIMLPFWTNMLIRTFAMMQLIRNEGVFNNVLVGLGIISSPVQILYTETAIMLGMTYVYLPLMVLPIYSSMERFDFRLVEAGYDLYARPFQIMREIILPVVKPGVVAGVVLVLIPCLGDYVITTVLGGGKQLLLGNLIGMQFSALRNWPLGSALSLTLLIIVGIAMIVFVRATEKEEGVNG</sequence>
<dbReference type="Pfam" id="PF00528">
    <property type="entry name" value="BPD_transp_1"/>
    <property type="match status" value="1"/>
</dbReference>
<keyword evidence="5 8" id="KW-0812">Transmembrane</keyword>
<dbReference type="AlphaFoldDB" id="A0A075X8S4"/>
<evidence type="ECO:0000256" key="4">
    <source>
        <dbReference type="ARBA" id="ARBA00022475"/>
    </source>
</evidence>
<evidence type="ECO:0000256" key="5">
    <source>
        <dbReference type="ARBA" id="ARBA00022692"/>
    </source>
</evidence>
<keyword evidence="7 8" id="KW-0472">Membrane</keyword>
<dbReference type="Gene3D" id="1.10.3720.10">
    <property type="entry name" value="MetI-like"/>
    <property type="match status" value="1"/>
</dbReference>
<dbReference type="PANTHER" id="PTHR42929">
    <property type="entry name" value="INNER MEMBRANE ABC TRANSPORTER PERMEASE PROTEIN YDCU-RELATED-RELATED"/>
    <property type="match status" value="1"/>
</dbReference>
<name>A0A075X8S4_9HYPH</name>
<dbReference type="GO" id="GO:0005886">
    <property type="term" value="C:plasma membrane"/>
    <property type="evidence" value="ECO:0007669"/>
    <property type="project" value="UniProtKB-SubCell"/>
</dbReference>
<reference evidence="10" key="1">
    <citation type="journal article" date="2015" name="Appl. Environ. Microbiol.">
        <title>Molecular mechanism of nicotine degradation by a newly isolated strain, Ochrobactrum sp. strain SJY1.</title>
        <authorList>
            <person name="Yu H."/>
            <person name="Tang H."/>
            <person name="Zhu X."/>
            <person name="Li Y."/>
            <person name="Xu P."/>
        </authorList>
    </citation>
    <scope>NUCLEOTIDE SEQUENCE</scope>
    <source>
        <strain evidence="10">SJY1</strain>
    </source>
</reference>
<feature type="transmembrane region" description="Helical" evidence="8">
    <location>
        <begin position="21"/>
        <end position="42"/>
    </location>
</feature>
<dbReference type="InterPro" id="IPR035906">
    <property type="entry name" value="MetI-like_sf"/>
</dbReference>
<evidence type="ECO:0000256" key="6">
    <source>
        <dbReference type="ARBA" id="ARBA00022989"/>
    </source>
</evidence>
<evidence type="ECO:0000256" key="1">
    <source>
        <dbReference type="ARBA" id="ARBA00004651"/>
    </source>
</evidence>
<dbReference type="PROSITE" id="PS50928">
    <property type="entry name" value="ABC_TM1"/>
    <property type="match status" value="1"/>
</dbReference>
<accession>A0A075X8S4</accession>
<feature type="domain" description="ABC transmembrane type-1" evidence="9">
    <location>
        <begin position="83"/>
        <end position="289"/>
    </location>
</feature>
<feature type="transmembrane region" description="Helical" evidence="8">
    <location>
        <begin position="89"/>
        <end position="109"/>
    </location>
</feature>
<keyword evidence="6 8" id="KW-1133">Transmembrane helix</keyword>
<keyword evidence="3 8" id="KW-0813">Transport</keyword>
<dbReference type="InterPro" id="IPR000515">
    <property type="entry name" value="MetI-like"/>
</dbReference>
<evidence type="ECO:0000259" key="9">
    <source>
        <dbReference type="PROSITE" id="PS50928"/>
    </source>
</evidence>
<feature type="transmembrane region" description="Helical" evidence="8">
    <location>
        <begin position="162"/>
        <end position="188"/>
    </location>
</feature>
<comment type="similarity">
    <text evidence="2">Belongs to the binding-protein-dependent transport system permease family. CysTW subfamily.</text>
</comment>
<dbReference type="CDD" id="cd06261">
    <property type="entry name" value="TM_PBP2"/>
    <property type="match status" value="1"/>
</dbReference>
<proteinExistence type="inferred from homology"/>
<feature type="transmembrane region" description="Helical" evidence="8">
    <location>
        <begin position="268"/>
        <end position="290"/>
    </location>
</feature>
<dbReference type="EMBL" id="KM065745">
    <property type="protein sequence ID" value="AIH15796.1"/>
    <property type="molecule type" value="Genomic_DNA"/>
</dbReference>
<dbReference type="PANTHER" id="PTHR42929:SF1">
    <property type="entry name" value="INNER MEMBRANE ABC TRANSPORTER PERMEASE PROTEIN YDCU-RELATED"/>
    <property type="match status" value="1"/>
</dbReference>
<dbReference type="SUPFAM" id="SSF161098">
    <property type="entry name" value="MetI-like"/>
    <property type="match status" value="1"/>
</dbReference>
<feature type="transmembrane region" description="Helical" evidence="8">
    <location>
        <begin position="224"/>
        <end position="248"/>
    </location>
</feature>
<evidence type="ECO:0000256" key="2">
    <source>
        <dbReference type="ARBA" id="ARBA00007069"/>
    </source>
</evidence>
<evidence type="ECO:0000256" key="7">
    <source>
        <dbReference type="ARBA" id="ARBA00023136"/>
    </source>
</evidence>
<comment type="subcellular location">
    <subcellularLocation>
        <location evidence="1 8">Cell membrane</location>
        <topology evidence="1 8">Multi-pass membrane protein</topology>
    </subcellularLocation>
</comment>
<evidence type="ECO:0000256" key="8">
    <source>
        <dbReference type="RuleBase" id="RU363032"/>
    </source>
</evidence>
<evidence type="ECO:0000256" key="3">
    <source>
        <dbReference type="ARBA" id="ARBA00022448"/>
    </source>
</evidence>